<evidence type="ECO:0000259" key="2">
    <source>
        <dbReference type="Pfam" id="PF00582"/>
    </source>
</evidence>
<proteinExistence type="inferred from homology"/>
<accession>A0AAV3T4P6</accession>
<dbReference type="PANTHER" id="PTHR46268:SF6">
    <property type="entry name" value="UNIVERSAL STRESS PROTEIN UP12"/>
    <property type="match status" value="1"/>
</dbReference>
<comment type="similarity">
    <text evidence="1">Belongs to the universal stress protein A family.</text>
</comment>
<dbReference type="SUPFAM" id="SSF52402">
    <property type="entry name" value="Adenine nucleotide alpha hydrolases-like"/>
    <property type="match status" value="1"/>
</dbReference>
<comment type="caution">
    <text evidence="3">The sequence shown here is derived from an EMBL/GenBank/DDBJ whole genome shotgun (WGS) entry which is preliminary data.</text>
</comment>
<dbReference type="Pfam" id="PF00582">
    <property type="entry name" value="Usp"/>
    <property type="match status" value="1"/>
</dbReference>
<reference evidence="3 4" key="1">
    <citation type="journal article" date="2019" name="Int. J. Syst. Evol. Microbiol.">
        <title>The Global Catalogue of Microorganisms (GCM) 10K type strain sequencing project: providing services to taxonomists for standard genome sequencing and annotation.</title>
        <authorList>
            <consortium name="The Broad Institute Genomics Platform"/>
            <consortium name="The Broad Institute Genome Sequencing Center for Infectious Disease"/>
            <person name="Wu L."/>
            <person name="Ma J."/>
        </authorList>
    </citation>
    <scope>NUCLEOTIDE SEQUENCE [LARGE SCALE GENOMIC DNA]</scope>
    <source>
        <strain evidence="3 4">JCM 16328</strain>
    </source>
</reference>
<dbReference type="Gene3D" id="3.40.50.620">
    <property type="entry name" value="HUPs"/>
    <property type="match status" value="1"/>
</dbReference>
<dbReference type="CDD" id="cd00293">
    <property type="entry name" value="USP-like"/>
    <property type="match status" value="1"/>
</dbReference>
<dbReference type="PANTHER" id="PTHR46268">
    <property type="entry name" value="STRESS RESPONSE PROTEIN NHAX"/>
    <property type="match status" value="1"/>
</dbReference>
<protein>
    <submittedName>
        <fullName evidence="3">Universal stress protein</fullName>
    </submittedName>
</protein>
<evidence type="ECO:0000313" key="3">
    <source>
        <dbReference type="EMBL" id="GAA0662177.1"/>
    </source>
</evidence>
<evidence type="ECO:0000313" key="4">
    <source>
        <dbReference type="Proteomes" id="UP001500420"/>
    </source>
</evidence>
<evidence type="ECO:0000256" key="1">
    <source>
        <dbReference type="ARBA" id="ARBA00008791"/>
    </source>
</evidence>
<dbReference type="RefSeq" id="WP_343772075.1">
    <property type="nucleotide sequence ID" value="NZ_BAAADV010000001.1"/>
</dbReference>
<dbReference type="InterPro" id="IPR006016">
    <property type="entry name" value="UspA"/>
</dbReference>
<name>A0AAV3T4P6_9EURY</name>
<dbReference type="AlphaFoldDB" id="A0AAV3T4P6"/>
<dbReference type="PRINTS" id="PR01438">
    <property type="entry name" value="UNVRSLSTRESS"/>
</dbReference>
<organism evidence="3 4">
    <name type="scientific">Natronoarchaeum mannanilyticum</name>
    <dbReference type="NCBI Taxonomy" id="926360"/>
    <lineage>
        <taxon>Archaea</taxon>
        <taxon>Methanobacteriati</taxon>
        <taxon>Methanobacteriota</taxon>
        <taxon>Stenosarchaea group</taxon>
        <taxon>Halobacteria</taxon>
        <taxon>Halobacteriales</taxon>
        <taxon>Natronoarchaeaceae</taxon>
    </lineage>
</organism>
<dbReference type="EMBL" id="BAAADV010000001">
    <property type="protein sequence ID" value="GAA0662177.1"/>
    <property type="molecule type" value="Genomic_DNA"/>
</dbReference>
<dbReference type="InterPro" id="IPR014729">
    <property type="entry name" value="Rossmann-like_a/b/a_fold"/>
</dbReference>
<dbReference type="InterPro" id="IPR006015">
    <property type="entry name" value="Universal_stress_UspA"/>
</dbReference>
<keyword evidence="4" id="KW-1185">Reference proteome</keyword>
<feature type="domain" description="UspA" evidence="2">
    <location>
        <begin position="1"/>
        <end position="141"/>
    </location>
</feature>
<sequence length="150" mass="16344">MYERVLHPTDGSENAEVATKHAIEIARRFDAPLHALYVVDVSAVQSTDAFATSNFEATVEALETEGTERIEAVRERAEREGVEVTDEMVQGKPAETITEAADPDDVVVMGTHGRSGIDRYLIGSTTKKVVRTAEVPVVTIPMTELGESEE</sequence>
<dbReference type="Proteomes" id="UP001500420">
    <property type="component" value="Unassembled WGS sequence"/>
</dbReference>
<gene>
    <name evidence="3" type="ORF">GCM10009020_03240</name>
</gene>